<dbReference type="GO" id="GO:0008967">
    <property type="term" value="F:phosphoglycolate phosphatase activity"/>
    <property type="evidence" value="ECO:0007669"/>
    <property type="project" value="TreeGrafter"/>
</dbReference>
<dbReference type="AlphaFoldDB" id="A0A939IQI5"/>
<dbReference type="InterPro" id="IPR036412">
    <property type="entry name" value="HAD-like_sf"/>
</dbReference>
<dbReference type="InterPro" id="IPR023198">
    <property type="entry name" value="PGP-like_dom2"/>
</dbReference>
<keyword evidence="2" id="KW-1185">Reference proteome</keyword>
<evidence type="ECO:0000313" key="1">
    <source>
        <dbReference type="EMBL" id="MBN7824491.1"/>
    </source>
</evidence>
<dbReference type="Gene3D" id="1.10.150.240">
    <property type="entry name" value="Putative phosphatase, domain 2"/>
    <property type="match status" value="1"/>
</dbReference>
<keyword evidence="1" id="KW-0378">Hydrolase</keyword>
<dbReference type="InterPro" id="IPR006439">
    <property type="entry name" value="HAD-SF_hydro_IA"/>
</dbReference>
<dbReference type="SFLD" id="SFLDS00003">
    <property type="entry name" value="Haloacid_Dehalogenase"/>
    <property type="match status" value="1"/>
</dbReference>
<dbReference type="InterPro" id="IPR050155">
    <property type="entry name" value="HAD-like_hydrolase_sf"/>
</dbReference>
<dbReference type="NCBIfam" id="TIGR01509">
    <property type="entry name" value="HAD-SF-IA-v3"/>
    <property type="match status" value="1"/>
</dbReference>
<comment type="caution">
    <text evidence="1">The sequence shown here is derived from an EMBL/GenBank/DDBJ whole genome shotgun (WGS) entry which is preliminary data.</text>
</comment>
<dbReference type="EMBL" id="JAFKCV010000002">
    <property type="protein sequence ID" value="MBN7824491.1"/>
    <property type="molecule type" value="Genomic_DNA"/>
</dbReference>
<dbReference type="InterPro" id="IPR023214">
    <property type="entry name" value="HAD_sf"/>
</dbReference>
<protein>
    <submittedName>
        <fullName evidence="1">HAD-IA family hydrolase</fullName>
    </submittedName>
</protein>
<dbReference type="Pfam" id="PF13419">
    <property type="entry name" value="HAD_2"/>
    <property type="match status" value="1"/>
</dbReference>
<dbReference type="InterPro" id="IPR041492">
    <property type="entry name" value="HAD_2"/>
</dbReference>
<dbReference type="Gene3D" id="3.40.50.1000">
    <property type="entry name" value="HAD superfamily/HAD-like"/>
    <property type="match status" value="1"/>
</dbReference>
<dbReference type="SFLD" id="SFLDG01129">
    <property type="entry name" value="C1.5:_HAD__Beta-PGM__Phosphata"/>
    <property type="match status" value="1"/>
</dbReference>
<evidence type="ECO:0000313" key="2">
    <source>
        <dbReference type="Proteomes" id="UP000664654"/>
    </source>
</evidence>
<dbReference type="GO" id="GO:0005829">
    <property type="term" value="C:cytosol"/>
    <property type="evidence" value="ECO:0007669"/>
    <property type="project" value="TreeGrafter"/>
</dbReference>
<dbReference type="GO" id="GO:0006281">
    <property type="term" value="P:DNA repair"/>
    <property type="evidence" value="ECO:0007669"/>
    <property type="project" value="TreeGrafter"/>
</dbReference>
<dbReference type="SFLD" id="SFLDG01135">
    <property type="entry name" value="C1.5.6:_HAD__Beta-PGM__Phospha"/>
    <property type="match status" value="1"/>
</dbReference>
<dbReference type="PANTHER" id="PTHR43434">
    <property type="entry name" value="PHOSPHOGLYCOLATE PHOSPHATASE"/>
    <property type="match status" value="1"/>
</dbReference>
<name>A0A939IQI5_9ALTE</name>
<sequence>MTKKYSLVIFDWDGTLMDSCGRIVSSMQTAARRAGLAVPSNEAVKDIIGISLKPAISRLFGQLESYEADTLFEYYRQEYVEKDLTPTPLFAGAQALLADLRGRNTLMAVATGKARRGLDRVWRETGTGQYFSASRCGDETQSKPHPEMLVQLLDEFNLSAREAVMIGDTVYDMQMAEQLGMDRIGISHGVHVPERLKQHQPLAIVDSLAELTDWL</sequence>
<dbReference type="SUPFAM" id="SSF56784">
    <property type="entry name" value="HAD-like"/>
    <property type="match status" value="1"/>
</dbReference>
<proteinExistence type="predicted"/>
<dbReference type="NCBIfam" id="TIGR01549">
    <property type="entry name" value="HAD-SF-IA-v1"/>
    <property type="match status" value="1"/>
</dbReference>
<dbReference type="Proteomes" id="UP000664654">
    <property type="component" value="Unassembled WGS sequence"/>
</dbReference>
<dbReference type="PANTHER" id="PTHR43434:SF24">
    <property type="entry name" value="HYDROLASE-RELATED"/>
    <property type="match status" value="1"/>
</dbReference>
<reference evidence="1" key="1">
    <citation type="submission" date="2021-03" db="EMBL/GenBank/DDBJ databases">
        <title>novel species isolated from a fishpond in China.</title>
        <authorList>
            <person name="Lu H."/>
            <person name="Cai Z."/>
        </authorList>
    </citation>
    <scope>NUCLEOTIDE SEQUENCE</scope>
    <source>
        <strain evidence="1">JCM 30855</strain>
    </source>
</reference>
<gene>
    <name evidence="1" type="ORF">J0A66_04550</name>
</gene>
<accession>A0A939IQI5</accession>
<organism evidence="1 2">
    <name type="scientific">Bowmanella dokdonensis</name>
    <dbReference type="NCBI Taxonomy" id="751969"/>
    <lineage>
        <taxon>Bacteria</taxon>
        <taxon>Pseudomonadati</taxon>
        <taxon>Pseudomonadota</taxon>
        <taxon>Gammaproteobacteria</taxon>
        <taxon>Alteromonadales</taxon>
        <taxon>Alteromonadaceae</taxon>
        <taxon>Bowmanella</taxon>
    </lineage>
</organism>